<keyword evidence="7 9" id="KW-0129">CBS domain</keyword>
<feature type="transmembrane region" description="Helical" evidence="11">
    <location>
        <begin position="6"/>
        <end position="32"/>
    </location>
</feature>
<evidence type="ECO:0000259" key="13">
    <source>
        <dbReference type="PROSITE" id="PS51846"/>
    </source>
</evidence>
<keyword evidence="5" id="KW-0677">Repeat</keyword>
<evidence type="ECO:0000256" key="7">
    <source>
        <dbReference type="ARBA" id="ARBA00023122"/>
    </source>
</evidence>
<keyword evidence="4 10" id="KW-0812">Transmembrane</keyword>
<evidence type="ECO:0000256" key="11">
    <source>
        <dbReference type="SAM" id="Phobius"/>
    </source>
</evidence>
<keyword evidence="3" id="KW-1003">Cell membrane</keyword>
<dbReference type="InterPro" id="IPR016169">
    <property type="entry name" value="FAD-bd_PCMH_sub2"/>
</dbReference>
<evidence type="ECO:0000256" key="1">
    <source>
        <dbReference type="ARBA" id="ARBA00004651"/>
    </source>
</evidence>
<evidence type="ECO:0000256" key="6">
    <source>
        <dbReference type="ARBA" id="ARBA00022989"/>
    </source>
</evidence>
<evidence type="ECO:0000256" key="3">
    <source>
        <dbReference type="ARBA" id="ARBA00022475"/>
    </source>
</evidence>
<proteinExistence type="inferred from homology"/>
<feature type="domain" description="CBS" evidence="12">
    <location>
        <begin position="205"/>
        <end position="264"/>
    </location>
</feature>
<dbReference type="EMBL" id="QDKL01000001">
    <property type="protein sequence ID" value="RZF22856.1"/>
    <property type="molecule type" value="Genomic_DNA"/>
</dbReference>
<comment type="similarity">
    <text evidence="2">Belongs to the UPF0053 family.</text>
</comment>
<dbReference type="Pfam" id="PF03471">
    <property type="entry name" value="CorC_HlyC"/>
    <property type="match status" value="1"/>
</dbReference>
<dbReference type="InterPro" id="IPR000644">
    <property type="entry name" value="CBS_dom"/>
</dbReference>
<gene>
    <name evidence="14" type="ORF">DAY19_03525</name>
</gene>
<dbReference type="SMART" id="SM01091">
    <property type="entry name" value="CorC_HlyC"/>
    <property type="match status" value="1"/>
</dbReference>
<keyword evidence="8 10" id="KW-0472">Membrane</keyword>
<dbReference type="InterPro" id="IPR044751">
    <property type="entry name" value="Ion_transp-like_CBS"/>
</dbReference>
<reference evidence="15" key="1">
    <citation type="journal article" date="2019" name="Int. J. Syst. Evol. Microbiol.">
        <title>Halobacteriovorax valvorus sp. nov., a novel prokaryotic predator isolated from coastal seawater of China.</title>
        <authorList>
            <person name="Chen M.-X."/>
        </authorList>
    </citation>
    <scope>NUCLEOTIDE SEQUENCE [LARGE SCALE GENOMIC DNA]</scope>
    <source>
        <strain evidence="15">BL9</strain>
    </source>
</reference>
<dbReference type="Proteomes" id="UP000443582">
    <property type="component" value="Unassembled WGS sequence"/>
</dbReference>
<dbReference type="InterPro" id="IPR005170">
    <property type="entry name" value="Transptr-assoc_dom"/>
</dbReference>
<dbReference type="InterPro" id="IPR046342">
    <property type="entry name" value="CBS_dom_sf"/>
</dbReference>
<evidence type="ECO:0000313" key="15">
    <source>
        <dbReference type="Proteomes" id="UP000443582"/>
    </source>
</evidence>
<dbReference type="Pfam" id="PF00571">
    <property type="entry name" value="CBS"/>
    <property type="match status" value="2"/>
</dbReference>
<dbReference type="PANTHER" id="PTHR22777:SF32">
    <property type="entry name" value="UPF0053 INNER MEMBRANE PROTEIN YFJD"/>
    <property type="match status" value="1"/>
</dbReference>
<evidence type="ECO:0000256" key="10">
    <source>
        <dbReference type="PROSITE-ProRule" id="PRU01193"/>
    </source>
</evidence>
<evidence type="ECO:0000256" key="4">
    <source>
        <dbReference type="ARBA" id="ARBA00022692"/>
    </source>
</evidence>
<dbReference type="InterPro" id="IPR036318">
    <property type="entry name" value="FAD-bd_PCMH-like_sf"/>
</dbReference>
<feature type="transmembrane region" description="Helical" evidence="11">
    <location>
        <begin position="92"/>
        <end position="112"/>
    </location>
</feature>
<dbReference type="PROSITE" id="PS51846">
    <property type="entry name" value="CNNM"/>
    <property type="match status" value="1"/>
</dbReference>
<dbReference type="Gene3D" id="3.10.580.10">
    <property type="entry name" value="CBS-domain"/>
    <property type="match status" value="1"/>
</dbReference>
<dbReference type="CDD" id="cd04590">
    <property type="entry name" value="CBS_pair_CorC_HlyC_assoc"/>
    <property type="match status" value="1"/>
</dbReference>
<evidence type="ECO:0000256" key="2">
    <source>
        <dbReference type="ARBA" id="ARBA00006337"/>
    </source>
</evidence>
<comment type="caution">
    <text evidence="14">The sequence shown here is derived from an EMBL/GenBank/DDBJ whole genome shotgun (WGS) entry which is preliminary data.</text>
</comment>
<sequence>MTDVSSLEIVSLIVCFIGSGFFSGSEAVLLSIPHDRASQLIQEGGAKGRAIAFMIDRPSEILTTILVGNNVVNIFASSLTTVLATRLFADDAIGIAVGATTFIILIFGEIIPKTFARTHAESMSFFVIRVLQIFYYLLYPVIKIMVWLIHTVLGENAQLTGRIVTKDDLEFMIQKAEKENTIDHKQIDLFNSILEFPKIKVKDIMIPRREIKTIQVSSSYKEVISEIEESIHSRYPVCDGEVDNIEGFLHVKELAFIKKDQRDNFTLSEHLREPFFVYEHMKIQAVFDHMNRKKVHMALVKDENGLIVGIITLEDIIEEILGEIQDEHDDDIDQITKEYEQNDLIDGVDIDGATNLRDLDHDYDIKIPLNDNYSTLAGFLLDMLGNNFPESGQIIIWEGYSFELIEVFDYEIKQVKIKDVDGEKHFFSKKEAKEAVDSGEDLVDIPVK</sequence>
<feature type="transmembrane region" description="Helical" evidence="11">
    <location>
        <begin position="61"/>
        <end position="80"/>
    </location>
</feature>
<dbReference type="SUPFAM" id="SSF56176">
    <property type="entry name" value="FAD-binding/transporter-associated domain-like"/>
    <property type="match status" value="1"/>
</dbReference>
<feature type="transmembrane region" description="Helical" evidence="11">
    <location>
        <begin position="133"/>
        <end position="153"/>
    </location>
</feature>
<dbReference type="Gene3D" id="3.30.465.10">
    <property type="match status" value="1"/>
</dbReference>
<dbReference type="PROSITE" id="PS51371">
    <property type="entry name" value="CBS"/>
    <property type="match status" value="2"/>
</dbReference>
<organism evidence="14 15">
    <name type="scientific">Halobacteriovorax vibrionivorans</name>
    <dbReference type="NCBI Taxonomy" id="2152716"/>
    <lineage>
        <taxon>Bacteria</taxon>
        <taxon>Pseudomonadati</taxon>
        <taxon>Bdellovibrionota</taxon>
        <taxon>Bacteriovoracia</taxon>
        <taxon>Bacteriovoracales</taxon>
        <taxon>Halobacteriovoraceae</taxon>
        <taxon>Halobacteriovorax</taxon>
    </lineage>
</organism>
<keyword evidence="6 10" id="KW-1133">Transmembrane helix</keyword>
<dbReference type="InterPro" id="IPR002550">
    <property type="entry name" value="CNNM"/>
</dbReference>
<evidence type="ECO:0000256" key="5">
    <source>
        <dbReference type="ARBA" id="ARBA00022737"/>
    </source>
</evidence>
<keyword evidence="15" id="KW-1185">Reference proteome</keyword>
<comment type="subcellular location">
    <subcellularLocation>
        <location evidence="1">Cell membrane</location>
        <topology evidence="1">Multi-pass membrane protein</topology>
    </subcellularLocation>
</comment>
<evidence type="ECO:0000256" key="8">
    <source>
        <dbReference type="ARBA" id="ARBA00023136"/>
    </source>
</evidence>
<dbReference type="RefSeq" id="WP_114705800.1">
    <property type="nucleotide sequence ID" value="NZ_QDKL01000001.1"/>
</dbReference>
<dbReference type="Pfam" id="PF01595">
    <property type="entry name" value="CNNM"/>
    <property type="match status" value="1"/>
</dbReference>
<feature type="domain" description="CNNM transmembrane" evidence="13">
    <location>
        <begin position="1"/>
        <end position="186"/>
    </location>
</feature>
<protein>
    <submittedName>
        <fullName evidence="14">HlyC/CorC family transporter</fullName>
    </submittedName>
</protein>
<dbReference type="SUPFAM" id="SSF54631">
    <property type="entry name" value="CBS-domain pair"/>
    <property type="match status" value="1"/>
</dbReference>
<accession>A0ABY0IIR9</accession>
<dbReference type="PANTHER" id="PTHR22777">
    <property type="entry name" value="HEMOLYSIN-RELATED"/>
    <property type="match status" value="1"/>
</dbReference>
<name>A0ABY0IIR9_9BACT</name>
<evidence type="ECO:0000313" key="14">
    <source>
        <dbReference type="EMBL" id="RZF22856.1"/>
    </source>
</evidence>
<evidence type="ECO:0000259" key="12">
    <source>
        <dbReference type="PROSITE" id="PS51371"/>
    </source>
</evidence>
<feature type="domain" description="CBS" evidence="12">
    <location>
        <begin position="270"/>
        <end position="327"/>
    </location>
</feature>
<evidence type="ECO:0000256" key="9">
    <source>
        <dbReference type="PROSITE-ProRule" id="PRU00703"/>
    </source>
</evidence>